<dbReference type="InterPro" id="IPR048428">
    <property type="entry name" value="YobI-NTPase"/>
</dbReference>
<accession>A0A239TH46</accession>
<evidence type="ECO:0000256" key="2">
    <source>
        <dbReference type="SAM" id="Phobius"/>
    </source>
</evidence>
<protein>
    <recommendedName>
        <fullName evidence="3">YobI-like P-loop NTPase domain-containing protein</fullName>
    </recommendedName>
</protein>
<feature type="domain" description="YobI-like P-loop NTPase" evidence="3">
    <location>
        <begin position="82"/>
        <end position="451"/>
    </location>
</feature>
<dbReference type="AlphaFoldDB" id="A0A239TH46"/>
<dbReference type="Proteomes" id="UP000215383">
    <property type="component" value="Chromosome 1"/>
</dbReference>
<evidence type="ECO:0000313" key="4">
    <source>
        <dbReference type="EMBL" id="SNU97007.1"/>
    </source>
</evidence>
<evidence type="ECO:0000313" key="5">
    <source>
        <dbReference type="Proteomes" id="UP000215383"/>
    </source>
</evidence>
<dbReference type="eggNOG" id="COG1484">
    <property type="taxonomic scope" value="Bacteria"/>
</dbReference>
<gene>
    <name evidence="4" type="ORF">SAMEA4364220_00680</name>
</gene>
<keyword evidence="2" id="KW-0472">Membrane</keyword>
<dbReference type="Pfam" id="PF20693">
    <property type="entry name" value="YobI-ATPase"/>
    <property type="match status" value="1"/>
</dbReference>
<organism evidence="4 5">
    <name type="scientific">Megamonas hypermegale</name>
    <dbReference type="NCBI Taxonomy" id="158847"/>
    <lineage>
        <taxon>Bacteria</taxon>
        <taxon>Bacillati</taxon>
        <taxon>Bacillota</taxon>
        <taxon>Negativicutes</taxon>
        <taxon>Selenomonadales</taxon>
        <taxon>Selenomonadaceae</taxon>
        <taxon>Megamonas</taxon>
    </lineage>
</organism>
<evidence type="ECO:0000256" key="1">
    <source>
        <dbReference type="SAM" id="Coils"/>
    </source>
</evidence>
<name>A0A239TH46_9FIRM</name>
<keyword evidence="2" id="KW-0812">Transmembrane</keyword>
<keyword evidence="5" id="KW-1185">Reference proteome</keyword>
<reference evidence="4 5" key="1">
    <citation type="submission" date="2017-06" db="EMBL/GenBank/DDBJ databases">
        <authorList>
            <consortium name="Pathogen Informatics"/>
        </authorList>
    </citation>
    <scope>NUCLEOTIDE SEQUENCE [LARGE SCALE GENOMIC DNA]</scope>
    <source>
        <strain evidence="4 5">NCTC10570</strain>
    </source>
</reference>
<sequence>MKDFIIKIALSIRNAISKKVTYLINRFYLKEFVIKFALSVLNIINKKATYLIDKFNNIIDKPDLEKYKKLSPIDDMENGDEYIDALDWAIKHKDIKNIAITAPYGAGKSSVIKTYVKKHPSLKYTFISMATFNSSEGKSQDDGEKEEIPLEKIENVILKQFFYKVKKNMLPQSRYNKIEKMSYKYIFAWIFCINVFCSIGSVLVFPDVLREKVINCINFLIDLGIPEFWTHVIIPCLVLLEMIILASIIKQGMIKLKLKEIKLFSNATLGSEAIDEKSIFNKNIDEILYFFEATGYEVVFFEDLDRLENNDIFIELRDLNFIINNYEGLEKPVKFVYAVKDELFHNKEERTKFFDYIIPVVPIINASNSEDVFLKEFENNAECNISKEYIKDVAPFVSDMRVLYNIFNEFKIYKRTLKDSDSIKLVDEKMLSLIIFKNLYPKDFAELQNEQDEGIVKQAFKDKQSFIEKRTEKIREDINELEEQIILVKEDCLKSTKEIKYAFCGHLVDWKGSVRRIERYNGYRNYLYIIEEILDDNFNLKDIYEDKSIYTIYYANSSYDNKRKDINSNELKVLLESYAKRWTALKLLEDKKKEGIHQDLEELNKQLQNISILSLKELIDRNDVKEVLSDNVRSNKVLVFMLRYGYINEDYSMYINYFKGDSITKDDMNFILNIRNREVQSFDYKLTRLRGIVDRLNIRDFKQKEVYNFYLLEYLLSNSSKEIDKNKLDNFIQQLADEEKESWSFIDAFVRKNNNRKKFINLLALKWENMWIFLTEKAALTYNRQIEYFKWLCESLKVEELLNLNKDKAFEQFFEENEDILIQLKDVNINYLEKIIEKLEIHFYKLNIAGVDKKLLDFVFDNNYYNINKYMIDTILVYKNSEITESDLNRKNYTMIMTSGYDCLIDNVFANIEEYVKEVILSNDNNYDDEKYILVLMIKCSDDMDLVEKIIVHEIFKLKNISVCENKYWLLLLKHRKINANFENVIQYWKQFSENGLDEALIDFLSTECDAILNSDRSFVEEKFIKDLSFSDIDNNIFEKYISYVRLIFNDLELDFASMNQEKLKILIQNKYIPLNKECFDKIKDVSVEMATLYILSDKDNFIDNIEIFQIDEDIFNNLLEETGRTDKVFCQKIVNYYGKNFMNENLIRAIFNMNITLTKDLFKIVFDEIDNKLKLTLLVRHLNLFNADELEKIFSKMDGEYKELSNREKRRDIHLPINSKNERLCIYLQKINYISNKNIYDKEQLLFRIKVNKQQR</sequence>
<keyword evidence="1" id="KW-0175">Coiled coil</keyword>
<dbReference type="GeneID" id="78506706"/>
<dbReference type="EMBL" id="LT906446">
    <property type="protein sequence ID" value="SNU97007.1"/>
    <property type="molecule type" value="Genomic_DNA"/>
</dbReference>
<proteinExistence type="predicted"/>
<evidence type="ECO:0000259" key="3">
    <source>
        <dbReference type="Pfam" id="PF20693"/>
    </source>
</evidence>
<dbReference type="RefSeq" id="WP_231922710.1">
    <property type="nucleotide sequence ID" value="NZ_LT906446.1"/>
</dbReference>
<feature type="transmembrane region" description="Helical" evidence="2">
    <location>
        <begin position="185"/>
        <end position="205"/>
    </location>
</feature>
<keyword evidence="2" id="KW-1133">Transmembrane helix</keyword>
<feature type="coiled-coil region" evidence="1">
    <location>
        <begin position="464"/>
        <end position="498"/>
    </location>
</feature>
<feature type="transmembrane region" description="Helical" evidence="2">
    <location>
        <begin position="228"/>
        <end position="249"/>
    </location>
</feature>